<protein>
    <submittedName>
        <fullName evidence="1">Phosphonate C-P lyase system protein PhnH</fullName>
    </submittedName>
</protein>
<dbReference type="EMBL" id="JARHTQ010000008">
    <property type="protein sequence ID" value="MDF2256999.1"/>
    <property type="molecule type" value="Genomic_DNA"/>
</dbReference>
<name>A0ABT5YZH6_9ACTN</name>
<dbReference type="GO" id="GO:0016829">
    <property type="term" value="F:lyase activity"/>
    <property type="evidence" value="ECO:0007669"/>
    <property type="project" value="UniProtKB-KW"/>
</dbReference>
<dbReference type="Gene3D" id="3.40.50.11310">
    <property type="entry name" value="Bacterial phosphonate metabolism protein PhnH"/>
    <property type="match status" value="1"/>
</dbReference>
<proteinExistence type="predicted"/>
<organism evidence="1 2">
    <name type="scientific">Streptantibioticus ferralitis</name>
    <dbReference type="NCBI Taxonomy" id="236510"/>
    <lineage>
        <taxon>Bacteria</taxon>
        <taxon>Bacillati</taxon>
        <taxon>Actinomycetota</taxon>
        <taxon>Actinomycetes</taxon>
        <taxon>Kitasatosporales</taxon>
        <taxon>Streptomycetaceae</taxon>
        <taxon>Streptantibioticus</taxon>
    </lineage>
</organism>
<evidence type="ECO:0000313" key="2">
    <source>
        <dbReference type="Proteomes" id="UP001220022"/>
    </source>
</evidence>
<dbReference type="RefSeq" id="WP_275814224.1">
    <property type="nucleotide sequence ID" value="NZ_BAAANM010000003.1"/>
</dbReference>
<comment type="caution">
    <text evidence="1">The sequence shown here is derived from an EMBL/GenBank/DDBJ whole genome shotgun (WGS) entry which is preliminary data.</text>
</comment>
<dbReference type="InterPro" id="IPR008772">
    <property type="entry name" value="Phosphonate_metab_PhnH"/>
</dbReference>
<dbReference type="Proteomes" id="UP001220022">
    <property type="component" value="Unassembled WGS sequence"/>
</dbReference>
<accession>A0ABT5YZH6</accession>
<keyword evidence="2" id="KW-1185">Reference proteome</keyword>
<reference evidence="1 2" key="1">
    <citation type="submission" date="2023-03" db="EMBL/GenBank/DDBJ databases">
        <title>Draft genome sequence of type strain Streptomyces ferralitis JCM 14344.</title>
        <authorList>
            <person name="Klaysubun C."/>
            <person name="Duangmal K."/>
        </authorList>
    </citation>
    <scope>NUCLEOTIDE SEQUENCE [LARGE SCALE GENOMIC DNA]</scope>
    <source>
        <strain evidence="1 2">JCM 14344</strain>
    </source>
</reference>
<dbReference type="InterPro" id="IPR038058">
    <property type="entry name" value="PhnH-like_sp"/>
</dbReference>
<dbReference type="Pfam" id="PF05845">
    <property type="entry name" value="PhnH"/>
    <property type="match status" value="1"/>
</dbReference>
<dbReference type="NCBIfam" id="TIGR03292">
    <property type="entry name" value="PhnH_redo"/>
    <property type="match status" value="1"/>
</dbReference>
<sequence length="209" mass="21988">MTTNVMSPEAAARRPGQAPTLSPAEVQLVFRAVLEALARPGTPRQLPERPLAELPSALLPVLALSDLATPTCVLENGDRWARTVRTMTSAPMTGPADARLVAVLRQLADGEPVAFRTGSAAAPQDAALVCVRVPEIEAEPAGPGPVWRLEGPGVPGSRLLRVAGLPDGFVSWRDRLGSGFPTGIDLLFVTARGRLAGLPRTTRVGEEVI</sequence>
<keyword evidence="1" id="KW-0456">Lyase</keyword>
<gene>
    <name evidence="1" type="primary">phnH</name>
    <name evidence="1" type="ORF">P2L57_15070</name>
</gene>
<evidence type="ECO:0000313" key="1">
    <source>
        <dbReference type="EMBL" id="MDF2256999.1"/>
    </source>
</evidence>
<dbReference type="SUPFAM" id="SSF159709">
    <property type="entry name" value="PhnH-like"/>
    <property type="match status" value="1"/>
</dbReference>